<feature type="transmembrane region" description="Helical" evidence="6">
    <location>
        <begin position="142"/>
        <end position="165"/>
    </location>
</feature>
<evidence type="ECO:0000313" key="9">
    <source>
        <dbReference type="Proteomes" id="UP000286134"/>
    </source>
</evidence>
<dbReference type="OrthoDB" id="433124at2759"/>
<gene>
    <name evidence="8" type="ORF">OnM2_084025</name>
</gene>
<feature type="transmembrane region" description="Helical" evidence="6">
    <location>
        <begin position="177"/>
        <end position="196"/>
    </location>
</feature>
<evidence type="ECO:0000259" key="7">
    <source>
        <dbReference type="PROSITE" id="PS51751"/>
    </source>
</evidence>
<protein>
    <submittedName>
        <fullName evidence="8">Integral membrane protein</fullName>
    </submittedName>
</protein>
<feature type="transmembrane region" description="Helical" evidence="6">
    <location>
        <begin position="110"/>
        <end position="130"/>
    </location>
</feature>
<dbReference type="PANTHER" id="PTHR31204">
    <property type="entry name" value="SIGMA INTRACELLULAR RECEPTOR 2"/>
    <property type="match status" value="1"/>
</dbReference>
<dbReference type="InterPro" id="IPR051987">
    <property type="entry name" value="Sigma-2_receptor-like"/>
</dbReference>
<feature type="transmembrane region" description="Helical" evidence="6">
    <location>
        <begin position="57"/>
        <end position="79"/>
    </location>
</feature>
<organism evidence="8 9">
    <name type="scientific">Erysiphe neolycopersici</name>
    <dbReference type="NCBI Taxonomy" id="212602"/>
    <lineage>
        <taxon>Eukaryota</taxon>
        <taxon>Fungi</taxon>
        <taxon>Dikarya</taxon>
        <taxon>Ascomycota</taxon>
        <taxon>Pezizomycotina</taxon>
        <taxon>Leotiomycetes</taxon>
        <taxon>Erysiphales</taxon>
        <taxon>Erysiphaceae</taxon>
        <taxon>Erysiphe</taxon>
    </lineage>
</organism>
<dbReference type="AlphaFoldDB" id="A0A420HF05"/>
<proteinExistence type="predicted"/>
<accession>A0A420HF05</accession>
<dbReference type="PANTHER" id="PTHR31204:SF1">
    <property type="entry name" value="SIGMA INTRACELLULAR RECEPTOR 2"/>
    <property type="match status" value="1"/>
</dbReference>
<evidence type="ECO:0000256" key="4">
    <source>
        <dbReference type="ARBA" id="ARBA00023136"/>
    </source>
</evidence>
<dbReference type="Proteomes" id="UP000286134">
    <property type="component" value="Unassembled WGS sequence"/>
</dbReference>
<keyword evidence="4 5" id="KW-0472">Membrane</keyword>
<keyword evidence="9" id="KW-1185">Reference proteome</keyword>
<keyword evidence="3 5" id="KW-1133">Transmembrane helix</keyword>
<comment type="subcellular location">
    <subcellularLocation>
        <location evidence="1">Membrane</location>
        <topology evidence="1">Multi-pass membrane protein</topology>
    </subcellularLocation>
</comment>
<dbReference type="GO" id="GO:0016020">
    <property type="term" value="C:membrane"/>
    <property type="evidence" value="ECO:0007669"/>
    <property type="project" value="UniProtKB-SubCell"/>
</dbReference>
<comment type="caution">
    <text evidence="8">The sequence shown here is derived from an EMBL/GenBank/DDBJ whole genome shotgun (WGS) entry which is preliminary data.</text>
</comment>
<evidence type="ECO:0000256" key="1">
    <source>
        <dbReference type="ARBA" id="ARBA00004141"/>
    </source>
</evidence>
<dbReference type="PROSITE" id="PS51751">
    <property type="entry name" value="EXPERA"/>
    <property type="match status" value="1"/>
</dbReference>
<name>A0A420HF05_9PEZI</name>
<evidence type="ECO:0000256" key="5">
    <source>
        <dbReference type="PROSITE-ProRule" id="PRU01087"/>
    </source>
</evidence>
<dbReference type="EMBL" id="MCFK01008456">
    <property type="protein sequence ID" value="RKF56032.1"/>
    <property type="molecule type" value="Genomic_DNA"/>
</dbReference>
<keyword evidence="2 5" id="KW-0812">Transmembrane</keyword>
<evidence type="ECO:0000256" key="2">
    <source>
        <dbReference type="ARBA" id="ARBA00022692"/>
    </source>
</evidence>
<evidence type="ECO:0000313" key="8">
    <source>
        <dbReference type="EMBL" id="RKF56032.1"/>
    </source>
</evidence>
<dbReference type="Pfam" id="PF05241">
    <property type="entry name" value="EBP"/>
    <property type="match status" value="1"/>
</dbReference>
<dbReference type="GO" id="GO:0005783">
    <property type="term" value="C:endoplasmic reticulum"/>
    <property type="evidence" value="ECO:0007669"/>
    <property type="project" value="TreeGrafter"/>
</dbReference>
<evidence type="ECO:0000256" key="6">
    <source>
        <dbReference type="SAM" id="Phobius"/>
    </source>
</evidence>
<sequence length="213" mass="25247">MHFSFQISTVNYPNRLLLHDSEPLSSLSPFYILSSHFEQEQTKEMPHSSLLSRKRDLFYFTHFAIALPIVFLVDLQAIYPPWMVPEMLQKVKNYYIETYHDRFFVNPTPFFRFFISIELLYQVPVMIWGLRALYYNSPKIPLVLLPLALVTFLTTLTCMVEYAFWPQFSGREKVNLTSLYAPYLLISVHMGIDMYLRLNKLINITNLQRKKAE</sequence>
<evidence type="ECO:0000256" key="3">
    <source>
        <dbReference type="ARBA" id="ARBA00022989"/>
    </source>
</evidence>
<feature type="domain" description="EXPERA" evidence="7">
    <location>
        <begin position="55"/>
        <end position="191"/>
    </location>
</feature>
<dbReference type="InterPro" id="IPR033118">
    <property type="entry name" value="EXPERA"/>
</dbReference>
<reference evidence="8 9" key="1">
    <citation type="journal article" date="2018" name="BMC Genomics">
        <title>Comparative genome analyses reveal sequence features reflecting distinct modes of host-adaptation between dicot and monocot powdery mildew.</title>
        <authorList>
            <person name="Wu Y."/>
            <person name="Ma X."/>
            <person name="Pan Z."/>
            <person name="Kale S.D."/>
            <person name="Song Y."/>
            <person name="King H."/>
            <person name="Zhang Q."/>
            <person name="Presley C."/>
            <person name="Deng X."/>
            <person name="Wei C.I."/>
            <person name="Xiao S."/>
        </authorList>
    </citation>
    <scope>NUCLEOTIDE SEQUENCE [LARGE SCALE GENOMIC DNA]</scope>
    <source>
        <strain evidence="8">UMSG2</strain>
    </source>
</reference>
<dbReference type="STRING" id="212602.A0A420HF05"/>